<evidence type="ECO:0000313" key="1">
    <source>
        <dbReference type="EMBL" id="GIE52474.1"/>
    </source>
</evidence>
<dbReference type="Proteomes" id="UP000647172">
    <property type="component" value="Unassembled WGS sequence"/>
</dbReference>
<dbReference type="AlphaFoldDB" id="A0A919MK42"/>
<evidence type="ECO:0000313" key="2">
    <source>
        <dbReference type="Proteomes" id="UP000647172"/>
    </source>
</evidence>
<dbReference type="EMBL" id="BOMQ01000070">
    <property type="protein sequence ID" value="GIE52474.1"/>
    <property type="molecule type" value="Genomic_DNA"/>
</dbReference>
<protein>
    <submittedName>
        <fullName evidence="1">Uncharacterized protein</fullName>
    </submittedName>
</protein>
<sequence>MTSTHRAVALRAVPQTDTGRIGATFSAWAPLAGDGQEAVK</sequence>
<proteinExistence type="predicted"/>
<reference evidence="1" key="1">
    <citation type="submission" date="2021-01" db="EMBL/GenBank/DDBJ databases">
        <title>Whole genome shotgun sequence of Actinoplanes nipponensis NBRC 14063.</title>
        <authorList>
            <person name="Komaki H."/>
            <person name="Tamura T."/>
        </authorList>
    </citation>
    <scope>NUCLEOTIDE SEQUENCE</scope>
    <source>
        <strain evidence="1">NBRC 14063</strain>
    </source>
</reference>
<organism evidence="1 2">
    <name type="scientific">Actinoplanes nipponensis</name>
    <dbReference type="NCBI Taxonomy" id="135950"/>
    <lineage>
        <taxon>Bacteria</taxon>
        <taxon>Bacillati</taxon>
        <taxon>Actinomycetota</taxon>
        <taxon>Actinomycetes</taxon>
        <taxon>Micromonosporales</taxon>
        <taxon>Micromonosporaceae</taxon>
        <taxon>Actinoplanes</taxon>
    </lineage>
</organism>
<gene>
    <name evidence="1" type="ORF">Ani05nite_60080</name>
</gene>
<name>A0A919MK42_9ACTN</name>
<accession>A0A919MK42</accession>
<dbReference type="RefSeq" id="WP_275410659.1">
    <property type="nucleotide sequence ID" value="NZ_BAAAYJ010000060.1"/>
</dbReference>
<keyword evidence="2" id="KW-1185">Reference proteome</keyword>
<comment type="caution">
    <text evidence="1">The sequence shown here is derived from an EMBL/GenBank/DDBJ whole genome shotgun (WGS) entry which is preliminary data.</text>
</comment>